<dbReference type="AlphaFoldDB" id="A0A5N5FNK5"/>
<name>A0A5N5FNK5_9ROSA</name>
<dbReference type="EMBL" id="SMOL01000695">
    <property type="protein sequence ID" value="KAB2602890.1"/>
    <property type="molecule type" value="Genomic_DNA"/>
</dbReference>
<reference evidence="1 2" key="1">
    <citation type="submission" date="2019-09" db="EMBL/GenBank/DDBJ databases">
        <authorList>
            <person name="Ou C."/>
        </authorList>
    </citation>
    <scope>NUCLEOTIDE SEQUENCE [LARGE SCALE GENOMIC DNA]</scope>
    <source>
        <strain evidence="1">S2</strain>
        <tissue evidence="1">Leaf</tissue>
    </source>
</reference>
<reference evidence="1 2" key="3">
    <citation type="submission" date="2019-11" db="EMBL/GenBank/DDBJ databases">
        <title>A de novo genome assembly of a pear dwarfing rootstock.</title>
        <authorList>
            <person name="Wang F."/>
            <person name="Wang J."/>
            <person name="Li S."/>
            <person name="Zhang Y."/>
            <person name="Fang M."/>
            <person name="Ma L."/>
            <person name="Zhao Y."/>
            <person name="Jiang S."/>
        </authorList>
    </citation>
    <scope>NUCLEOTIDE SEQUENCE [LARGE SCALE GENOMIC DNA]</scope>
    <source>
        <strain evidence="1">S2</strain>
        <tissue evidence="1">Leaf</tissue>
    </source>
</reference>
<evidence type="ECO:0000313" key="1">
    <source>
        <dbReference type="EMBL" id="KAB2602890.1"/>
    </source>
</evidence>
<protein>
    <submittedName>
        <fullName evidence="1">Pentatricopeptide repeat-containing protein</fullName>
    </submittedName>
</protein>
<reference evidence="2" key="2">
    <citation type="submission" date="2019-10" db="EMBL/GenBank/DDBJ databases">
        <title>A de novo genome assembly of a pear dwarfing rootstock.</title>
        <authorList>
            <person name="Wang F."/>
            <person name="Wang J."/>
            <person name="Li S."/>
            <person name="Zhang Y."/>
            <person name="Fang M."/>
            <person name="Ma L."/>
            <person name="Zhao Y."/>
            <person name="Jiang S."/>
        </authorList>
    </citation>
    <scope>NUCLEOTIDE SEQUENCE [LARGE SCALE GENOMIC DNA]</scope>
</reference>
<gene>
    <name evidence="1" type="ORF">D8674_003895</name>
</gene>
<accession>A0A5N5FNK5</accession>
<sequence length="156" mass="18396">MCEICREEKCCTRKKRLKFYRATEEASQTQMGLLVVDKHIGDRMESNKSGLDVVITAAAMVRIIPHQHINSRRPTSSISISFRKPRFFLGQLFRRFFTEKTPRSHFPPELLRKVRPFIRFQMGFRQNCERESGQFDEVLRRYVDLRRTKQIGSGIG</sequence>
<keyword evidence="2" id="KW-1185">Reference proteome</keyword>
<dbReference type="Proteomes" id="UP000327157">
    <property type="component" value="Chromosome 10"/>
</dbReference>
<evidence type="ECO:0000313" key="2">
    <source>
        <dbReference type="Proteomes" id="UP000327157"/>
    </source>
</evidence>
<comment type="caution">
    <text evidence="1">The sequence shown here is derived from an EMBL/GenBank/DDBJ whole genome shotgun (WGS) entry which is preliminary data.</text>
</comment>
<proteinExistence type="predicted"/>
<organism evidence="1 2">
    <name type="scientific">Pyrus ussuriensis x Pyrus communis</name>
    <dbReference type="NCBI Taxonomy" id="2448454"/>
    <lineage>
        <taxon>Eukaryota</taxon>
        <taxon>Viridiplantae</taxon>
        <taxon>Streptophyta</taxon>
        <taxon>Embryophyta</taxon>
        <taxon>Tracheophyta</taxon>
        <taxon>Spermatophyta</taxon>
        <taxon>Magnoliopsida</taxon>
        <taxon>eudicotyledons</taxon>
        <taxon>Gunneridae</taxon>
        <taxon>Pentapetalae</taxon>
        <taxon>rosids</taxon>
        <taxon>fabids</taxon>
        <taxon>Rosales</taxon>
        <taxon>Rosaceae</taxon>
        <taxon>Amygdaloideae</taxon>
        <taxon>Maleae</taxon>
        <taxon>Pyrus</taxon>
    </lineage>
</organism>